<dbReference type="FunFam" id="2.170.130.10:FF:000008">
    <property type="entry name" value="SusC/RagA family TonB-linked outer membrane protein"/>
    <property type="match status" value="1"/>
</dbReference>
<dbReference type="NCBIfam" id="TIGR04057">
    <property type="entry name" value="SusC_RagA_signa"/>
    <property type="match status" value="1"/>
</dbReference>
<proteinExistence type="inferred from homology"/>
<dbReference type="SUPFAM" id="SSF49464">
    <property type="entry name" value="Carboxypeptidase regulatory domain-like"/>
    <property type="match status" value="1"/>
</dbReference>
<evidence type="ECO:0000256" key="1">
    <source>
        <dbReference type="ARBA" id="ARBA00004571"/>
    </source>
</evidence>
<dbReference type="EMBL" id="CP061813">
    <property type="protein sequence ID" value="QOD62327.1"/>
    <property type="molecule type" value="Genomic_DNA"/>
</dbReference>
<keyword evidence="9" id="KW-0675">Receptor</keyword>
<keyword evidence="10" id="KW-1185">Reference proteome</keyword>
<dbReference type="InterPro" id="IPR039426">
    <property type="entry name" value="TonB-dep_rcpt-like"/>
</dbReference>
<evidence type="ECO:0000256" key="2">
    <source>
        <dbReference type="ARBA" id="ARBA00022448"/>
    </source>
</evidence>
<dbReference type="Pfam" id="PF13715">
    <property type="entry name" value="CarbopepD_reg_2"/>
    <property type="match status" value="1"/>
</dbReference>
<sequence>MKNHYKQSLNSSKANRIILFMFLFSAFFTLSVNAQIKTITGTVLDEIGTPLPGVSVTETGTLNGVSTDFDGKYSIKAKIGSSLTFRYLGYKQIVKIVGKENVINVSLDPDTENLDEIVVIGYGSVQKKDLTGSVATIKMDKITEAPVANFDQALAGRVTGVQVSGGSGEPGSGMNIVIRGGNTINGDNSPLYVLDGFIMDNFNPGLVDPSDIESMSVLKDASATAIYGVRGANGVVIITTKRAKSGKTKISYETRLDAKVVAKKLEVLSPYEFLKLSLEINEASTTSRFFSVFDETLGQSVQVGGLEDYRNEIGRNWQDEAFRAAFTKTHKLNISSGGDKTRFNASINAVEDQGSLLNSEYSRINGRITLDHKLNDKFDVRMDVLYTSQQQDGLDTKGNSSYSFMRNLITYNPVANKFIDYPDGFSPLDDVSDEFDLINIVSWHPIVSLNNEYRRRKIDQFIANLGLKYKLNSNITLESKASFNNQFRETGVFNNSKTVYGRIINKIDGINGSIDNQRFNNFNSVNTVNYKNNFNGHSINVLLGATLNTRKNSRTLIRSIDIPQYLEGLGINSLDGGTLNSSNDIIGDNESKIFSLLSRVNYGYKGKYLFTASLRRDASSIFPEKNRVGYFPSAAVSWNAHKEGFIKSLDVFSQLKFKAGYGKTGNDRIPGDARFEFLTDENSNYFFNNQVVQGQRPTSFGANSNLFWETTEQVNIGLDAGFFNGRLSVAVEAYQKDTKDLLINADAALSQGYETIYINSGQVRNRGLEIGINTTNISTKDFQWTTDFNISFNQNTIESLPDSKPIFGRPNYYRLLSTNQFIVEEGKPLGNMYGYVSDGVYQIDDFENYDATATTHTLNSGQPSYRSHQPGDEKYKDLNGDGEITAADKTIIGNGLPVHFGGLGNTFTYKNFELSTFLQWSYGSDILNANRLVFENMDRPNQNQLATTLNRWTPDNQNTTMHRAGGQGFEDISSRVIEDGSYLRLKTVNFSYNFSKDVLDKFKLNSLKVYFAAQNLFTWTNYSGFDPDVSVVNSLIMPGVDYSGYPIHKIMSVGLNVSF</sequence>
<dbReference type="Proteomes" id="UP000516764">
    <property type="component" value="Chromosome"/>
</dbReference>
<evidence type="ECO:0000259" key="8">
    <source>
        <dbReference type="Pfam" id="PF07715"/>
    </source>
</evidence>
<keyword evidence="2 7" id="KW-0813">Transport</keyword>
<name>A0A7L8AK37_9FLAO</name>
<evidence type="ECO:0000256" key="3">
    <source>
        <dbReference type="ARBA" id="ARBA00022452"/>
    </source>
</evidence>
<dbReference type="InterPro" id="IPR008969">
    <property type="entry name" value="CarboxyPept-like_regulatory"/>
</dbReference>
<dbReference type="NCBIfam" id="TIGR04056">
    <property type="entry name" value="OMP_RagA_SusC"/>
    <property type="match status" value="1"/>
</dbReference>
<dbReference type="InterPro" id="IPR023997">
    <property type="entry name" value="TonB-dep_OMP_SusC/RagA_CS"/>
</dbReference>
<dbReference type="OrthoDB" id="9768177at2"/>
<dbReference type="InterPro" id="IPR036942">
    <property type="entry name" value="Beta-barrel_TonB_sf"/>
</dbReference>
<dbReference type="InterPro" id="IPR037066">
    <property type="entry name" value="Plug_dom_sf"/>
</dbReference>
<comment type="subcellular location">
    <subcellularLocation>
        <location evidence="1 7">Cell outer membrane</location>
        <topology evidence="1 7">Multi-pass membrane protein</topology>
    </subcellularLocation>
</comment>
<accession>A0A7L8AK37</accession>
<keyword evidence="3 7" id="KW-1134">Transmembrane beta strand</keyword>
<dbReference type="SUPFAM" id="SSF56935">
    <property type="entry name" value="Porins"/>
    <property type="match status" value="1"/>
</dbReference>
<dbReference type="Gene3D" id="2.60.40.1120">
    <property type="entry name" value="Carboxypeptidase-like, regulatory domain"/>
    <property type="match status" value="1"/>
</dbReference>
<keyword evidence="6 7" id="KW-0998">Cell outer membrane</keyword>
<dbReference type="InterPro" id="IPR012910">
    <property type="entry name" value="Plug_dom"/>
</dbReference>
<dbReference type="Pfam" id="PF07715">
    <property type="entry name" value="Plug"/>
    <property type="match status" value="1"/>
</dbReference>
<feature type="domain" description="TonB-dependent receptor plug" evidence="8">
    <location>
        <begin position="127"/>
        <end position="235"/>
    </location>
</feature>
<evidence type="ECO:0000313" key="9">
    <source>
        <dbReference type="EMBL" id="QOD62327.1"/>
    </source>
</evidence>
<evidence type="ECO:0000256" key="5">
    <source>
        <dbReference type="ARBA" id="ARBA00023136"/>
    </source>
</evidence>
<evidence type="ECO:0000256" key="4">
    <source>
        <dbReference type="ARBA" id="ARBA00022692"/>
    </source>
</evidence>
<keyword evidence="5 7" id="KW-0472">Membrane</keyword>
<gene>
    <name evidence="9" type="ORF">H9I45_07765</name>
</gene>
<dbReference type="RefSeq" id="WP_088354775.1">
    <property type="nucleotide sequence ID" value="NZ_CP061813.1"/>
</dbReference>
<comment type="similarity">
    <text evidence="7">Belongs to the TonB-dependent receptor family.</text>
</comment>
<reference evidence="9 10" key="1">
    <citation type="journal article" date="2016" name="Int. J. Syst. Evol. Microbiol.">
        <title>Polaribacter haliotis sp. nov., isolated from the gut of abalone Haliotis discus hannai.</title>
        <authorList>
            <person name="Kim Y.O."/>
            <person name="Park I.S."/>
            <person name="Park S."/>
            <person name="Nam B.H."/>
            <person name="Park J.M."/>
            <person name="Kim D.G."/>
            <person name="Yoon J.H."/>
        </authorList>
    </citation>
    <scope>NUCLEOTIDE SEQUENCE [LARGE SCALE GENOMIC DNA]</scope>
    <source>
        <strain evidence="9 10">KCTC 52418</strain>
    </source>
</reference>
<evidence type="ECO:0000256" key="7">
    <source>
        <dbReference type="PROSITE-ProRule" id="PRU01360"/>
    </source>
</evidence>
<dbReference type="GO" id="GO:0009279">
    <property type="term" value="C:cell outer membrane"/>
    <property type="evidence" value="ECO:0007669"/>
    <property type="project" value="UniProtKB-SubCell"/>
</dbReference>
<dbReference type="AlphaFoldDB" id="A0A7L8AK37"/>
<protein>
    <submittedName>
        <fullName evidence="9">TonB-dependent receptor</fullName>
    </submittedName>
</protein>
<dbReference type="Gene3D" id="2.170.130.10">
    <property type="entry name" value="TonB-dependent receptor, plug domain"/>
    <property type="match status" value="1"/>
</dbReference>
<dbReference type="PROSITE" id="PS52016">
    <property type="entry name" value="TONB_DEPENDENT_REC_3"/>
    <property type="match status" value="1"/>
</dbReference>
<evidence type="ECO:0000256" key="6">
    <source>
        <dbReference type="ARBA" id="ARBA00023237"/>
    </source>
</evidence>
<dbReference type="InterPro" id="IPR023996">
    <property type="entry name" value="TonB-dep_OMP_SusC/RagA"/>
</dbReference>
<dbReference type="KEGG" id="phal:H9I45_07765"/>
<organism evidence="9 10">
    <name type="scientific">Polaribacter haliotis</name>
    <dbReference type="NCBI Taxonomy" id="1888915"/>
    <lineage>
        <taxon>Bacteria</taxon>
        <taxon>Pseudomonadati</taxon>
        <taxon>Bacteroidota</taxon>
        <taxon>Flavobacteriia</taxon>
        <taxon>Flavobacteriales</taxon>
        <taxon>Flavobacteriaceae</taxon>
    </lineage>
</organism>
<dbReference type="Gene3D" id="2.40.170.20">
    <property type="entry name" value="TonB-dependent receptor, beta-barrel domain"/>
    <property type="match status" value="1"/>
</dbReference>
<keyword evidence="4 7" id="KW-0812">Transmembrane</keyword>
<evidence type="ECO:0000313" key="10">
    <source>
        <dbReference type="Proteomes" id="UP000516764"/>
    </source>
</evidence>